<evidence type="ECO:0000313" key="1">
    <source>
        <dbReference type="EMBL" id="KAA6353298.1"/>
    </source>
</evidence>
<dbReference type="Proteomes" id="UP000324800">
    <property type="component" value="Unassembled WGS sequence"/>
</dbReference>
<protein>
    <submittedName>
        <fullName evidence="1">Uncharacterized protein</fullName>
    </submittedName>
</protein>
<evidence type="ECO:0000313" key="2">
    <source>
        <dbReference type="Proteomes" id="UP000324800"/>
    </source>
</evidence>
<name>A0A5J4T589_9EUKA</name>
<reference evidence="1 2" key="1">
    <citation type="submission" date="2019-03" db="EMBL/GenBank/DDBJ databases">
        <title>Single cell metagenomics reveals metabolic interactions within the superorganism composed of flagellate Streblomastix strix and complex community of Bacteroidetes bacteria on its surface.</title>
        <authorList>
            <person name="Treitli S.C."/>
            <person name="Kolisko M."/>
            <person name="Husnik F."/>
            <person name="Keeling P."/>
            <person name="Hampl V."/>
        </authorList>
    </citation>
    <scope>NUCLEOTIDE SEQUENCE [LARGE SCALE GENOMIC DNA]</scope>
    <source>
        <strain evidence="1">ST1C</strain>
    </source>
</reference>
<dbReference type="EMBL" id="SNRW01038389">
    <property type="protein sequence ID" value="KAA6353298.1"/>
    <property type="molecule type" value="Genomic_DNA"/>
</dbReference>
<feature type="non-terminal residue" evidence="1">
    <location>
        <position position="60"/>
    </location>
</feature>
<sequence length="60" mass="6759">MTVPKEYNVQGSLNGLGLDILLEVLTETPSEKDAQRLVAVSKQTLKLKDHPRFFMTTENL</sequence>
<accession>A0A5J4T589</accession>
<proteinExistence type="predicted"/>
<gene>
    <name evidence="1" type="ORF">EZS28_051175</name>
</gene>
<comment type="caution">
    <text evidence="1">The sequence shown here is derived from an EMBL/GenBank/DDBJ whole genome shotgun (WGS) entry which is preliminary data.</text>
</comment>
<organism evidence="1 2">
    <name type="scientific">Streblomastix strix</name>
    <dbReference type="NCBI Taxonomy" id="222440"/>
    <lineage>
        <taxon>Eukaryota</taxon>
        <taxon>Metamonada</taxon>
        <taxon>Preaxostyla</taxon>
        <taxon>Oxymonadida</taxon>
        <taxon>Streblomastigidae</taxon>
        <taxon>Streblomastix</taxon>
    </lineage>
</organism>
<dbReference type="AlphaFoldDB" id="A0A5J4T589"/>